<feature type="transmembrane region" description="Helical" evidence="1">
    <location>
        <begin position="60"/>
        <end position="85"/>
    </location>
</feature>
<gene>
    <name evidence="2" type="ORF">PMAYCL1PPCAC_07288</name>
</gene>
<organism evidence="2 3">
    <name type="scientific">Pristionchus mayeri</name>
    <dbReference type="NCBI Taxonomy" id="1317129"/>
    <lineage>
        <taxon>Eukaryota</taxon>
        <taxon>Metazoa</taxon>
        <taxon>Ecdysozoa</taxon>
        <taxon>Nematoda</taxon>
        <taxon>Chromadorea</taxon>
        <taxon>Rhabditida</taxon>
        <taxon>Rhabditina</taxon>
        <taxon>Diplogasteromorpha</taxon>
        <taxon>Diplogasteroidea</taxon>
        <taxon>Neodiplogasteridae</taxon>
        <taxon>Pristionchus</taxon>
    </lineage>
</organism>
<keyword evidence="1" id="KW-0812">Transmembrane</keyword>
<feature type="transmembrane region" description="Helical" evidence="1">
    <location>
        <begin position="97"/>
        <end position="122"/>
    </location>
</feature>
<protein>
    <submittedName>
        <fullName evidence="2">Uncharacterized protein</fullName>
    </submittedName>
</protein>
<evidence type="ECO:0000256" key="1">
    <source>
        <dbReference type="SAM" id="Phobius"/>
    </source>
</evidence>
<sequence>PREWSSMVIPSDQFPLMDRNRSILRLCCLSIIDWSRICASLQLISLLWRCLLYWDDLSSLPFSLLSLLLTFTYSILVISSIVFVFTSIRFSSDNYVAGAAFCSILLSFLCASIAPLTIYYLVTLSRLPESSSSRVLLWSSTLQSFFFLLFSLPINIISTIVYGTLTEHFEKLKNGVH</sequence>
<reference evidence="3" key="1">
    <citation type="submission" date="2022-10" db="EMBL/GenBank/DDBJ databases">
        <title>Genome assembly of Pristionchus species.</title>
        <authorList>
            <person name="Yoshida K."/>
            <person name="Sommer R.J."/>
        </authorList>
    </citation>
    <scope>NUCLEOTIDE SEQUENCE [LARGE SCALE GENOMIC DNA]</scope>
    <source>
        <strain evidence="3">RS5460</strain>
    </source>
</reference>
<feature type="non-terminal residue" evidence="2">
    <location>
        <position position="1"/>
    </location>
</feature>
<dbReference type="EMBL" id="BTRK01000002">
    <property type="protein sequence ID" value="GMR37093.1"/>
    <property type="molecule type" value="Genomic_DNA"/>
</dbReference>
<name>A0AAN4ZEK2_9BILA</name>
<dbReference type="AlphaFoldDB" id="A0AAN4ZEK2"/>
<feature type="transmembrane region" description="Helical" evidence="1">
    <location>
        <begin position="142"/>
        <end position="165"/>
    </location>
</feature>
<proteinExistence type="predicted"/>
<accession>A0AAN4ZEK2</accession>
<keyword evidence="1" id="KW-1133">Transmembrane helix</keyword>
<dbReference type="Proteomes" id="UP001328107">
    <property type="component" value="Unassembled WGS sequence"/>
</dbReference>
<evidence type="ECO:0000313" key="2">
    <source>
        <dbReference type="EMBL" id="GMR37093.1"/>
    </source>
</evidence>
<keyword evidence="3" id="KW-1185">Reference proteome</keyword>
<keyword evidence="1" id="KW-0472">Membrane</keyword>
<comment type="caution">
    <text evidence="2">The sequence shown here is derived from an EMBL/GenBank/DDBJ whole genome shotgun (WGS) entry which is preliminary data.</text>
</comment>
<evidence type="ECO:0000313" key="3">
    <source>
        <dbReference type="Proteomes" id="UP001328107"/>
    </source>
</evidence>